<dbReference type="InterPro" id="IPR045262">
    <property type="entry name" value="STP/PLT_plant"/>
</dbReference>
<keyword evidence="3" id="KW-0813">Transport</keyword>
<dbReference type="Pfam" id="PF00083">
    <property type="entry name" value="Sugar_tr"/>
    <property type="match status" value="2"/>
</dbReference>
<dbReference type="InterPro" id="IPR003663">
    <property type="entry name" value="Sugar/inositol_transpt"/>
</dbReference>
<evidence type="ECO:0000256" key="5">
    <source>
        <dbReference type="ARBA" id="ARBA00022692"/>
    </source>
</evidence>
<keyword evidence="4" id="KW-0762">Sugar transport</keyword>
<sequence length="361" mass="39474">MAGGVVVAAGAGYPGKMTPYVCFTCIVAAMGGLIFGYDIGISVCAVVCLGDGSIQVSWCTERVILALYHNRHSSSQHCELFYGEILGGWGWRVSLGLDAVPAIFIAVSASILPDTPNYMLDRNKPEEAKAMLRKIKGLDDEGIRAKFDDLVAASKASHLVEHPWRNTWKRQYRPQLTLCTLIPFFQQMNGINVVMFYAQVLFKTLDFGSDASLMSAVITVRQLVKLPSEEGFQIRMSSDSVIEMFLAYSCRSIICVVTASNVNIILRPYCDFSFGSRNQQMGEEKLFLVGDGVMFVFQIAVAVLTGLKFGTTGVVDNLTTGYAVGVIMCICTFVAAFAFSWGPLGWLVPSEISPLEVRSPN</sequence>
<dbReference type="PANTHER" id="PTHR23500:SF574">
    <property type="entry name" value="SUGAR TRANSPORT PROTEIN 1"/>
    <property type="match status" value="1"/>
</dbReference>
<dbReference type="GO" id="GO:0015144">
    <property type="term" value="F:carbohydrate transmembrane transporter activity"/>
    <property type="evidence" value="ECO:0007669"/>
    <property type="project" value="InterPro"/>
</dbReference>
<dbReference type="AlphaFoldDB" id="A0A7N0V3A9"/>
<dbReference type="Gene3D" id="1.20.1250.20">
    <property type="entry name" value="MFS general substrate transporter like domains"/>
    <property type="match status" value="1"/>
</dbReference>
<proteinExistence type="inferred from homology"/>
<dbReference type="InterPro" id="IPR036259">
    <property type="entry name" value="MFS_trans_sf"/>
</dbReference>
<dbReference type="SUPFAM" id="SSF103473">
    <property type="entry name" value="MFS general substrate transporter"/>
    <property type="match status" value="1"/>
</dbReference>
<evidence type="ECO:0000256" key="1">
    <source>
        <dbReference type="ARBA" id="ARBA00004141"/>
    </source>
</evidence>
<comment type="subcellular location">
    <subcellularLocation>
        <location evidence="1">Membrane</location>
        <topology evidence="1">Multi-pass membrane protein</topology>
    </subcellularLocation>
</comment>
<feature type="transmembrane region" description="Helical" evidence="9">
    <location>
        <begin position="17"/>
        <end position="37"/>
    </location>
</feature>
<evidence type="ECO:0000313" key="11">
    <source>
        <dbReference type="Proteomes" id="UP000594263"/>
    </source>
</evidence>
<keyword evidence="8 9" id="KW-0472">Membrane</keyword>
<evidence type="ECO:0000256" key="2">
    <source>
        <dbReference type="ARBA" id="ARBA00010992"/>
    </source>
</evidence>
<dbReference type="GO" id="GO:0015293">
    <property type="term" value="F:symporter activity"/>
    <property type="evidence" value="ECO:0007669"/>
    <property type="project" value="UniProtKB-KW"/>
</dbReference>
<protein>
    <submittedName>
        <fullName evidence="10">Uncharacterized protein</fullName>
    </submittedName>
</protein>
<keyword evidence="6" id="KW-0769">Symport</keyword>
<evidence type="ECO:0000256" key="7">
    <source>
        <dbReference type="ARBA" id="ARBA00022989"/>
    </source>
</evidence>
<evidence type="ECO:0000256" key="4">
    <source>
        <dbReference type="ARBA" id="ARBA00022597"/>
    </source>
</evidence>
<evidence type="ECO:0000256" key="3">
    <source>
        <dbReference type="ARBA" id="ARBA00022448"/>
    </source>
</evidence>
<evidence type="ECO:0000256" key="9">
    <source>
        <dbReference type="SAM" id="Phobius"/>
    </source>
</evidence>
<keyword evidence="11" id="KW-1185">Reference proteome</keyword>
<evidence type="ECO:0000256" key="6">
    <source>
        <dbReference type="ARBA" id="ARBA00022847"/>
    </source>
</evidence>
<dbReference type="Gramene" id="Kaladp0095s0835.1.v1.1">
    <property type="protein sequence ID" value="Kaladp0095s0835.1.v1.1"/>
    <property type="gene ID" value="Kaladp0095s0835.v1.1"/>
</dbReference>
<name>A0A7N0V3A9_KALFE</name>
<keyword evidence="5 9" id="KW-0812">Transmembrane</keyword>
<accession>A0A7N0V3A9</accession>
<reference evidence="10" key="1">
    <citation type="submission" date="2021-01" db="UniProtKB">
        <authorList>
            <consortium name="EnsemblPlants"/>
        </authorList>
    </citation>
    <scope>IDENTIFICATION</scope>
</reference>
<dbReference type="OMA" id="CTERVIL"/>
<feature type="transmembrane region" description="Helical" evidence="9">
    <location>
        <begin position="286"/>
        <end position="307"/>
    </location>
</feature>
<dbReference type="GO" id="GO:0016020">
    <property type="term" value="C:membrane"/>
    <property type="evidence" value="ECO:0007669"/>
    <property type="project" value="UniProtKB-SubCell"/>
</dbReference>
<dbReference type="InterPro" id="IPR005828">
    <property type="entry name" value="MFS_sugar_transport-like"/>
</dbReference>
<dbReference type="PRINTS" id="PR00171">
    <property type="entry name" value="SUGRTRNSPORT"/>
</dbReference>
<keyword evidence="7 9" id="KW-1133">Transmembrane helix</keyword>
<dbReference type="Proteomes" id="UP000594263">
    <property type="component" value="Unplaced"/>
</dbReference>
<feature type="transmembrane region" description="Helical" evidence="9">
    <location>
        <begin position="319"/>
        <end position="341"/>
    </location>
</feature>
<dbReference type="EnsemblPlants" id="Kaladp0095s0835.1.v1.1">
    <property type="protein sequence ID" value="Kaladp0095s0835.1.v1.1"/>
    <property type="gene ID" value="Kaladp0095s0835.v1.1"/>
</dbReference>
<evidence type="ECO:0000313" key="10">
    <source>
        <dbReference type="EnsemblPlants" id="Kaladp0095s0835.1.v1.1"/>
    </source>
</evidence>
<feature type="transmembrane region" description="Helical" evidence="9">
    <location>
        <begin position="245"/>
        <end position="266"/>
    </location>
</feature>
<organism evidence="10 11">
    <name type="scientific">Kalanchoe fedtschenkoi</name>
    <name type="common">Lavender scallops</name>
    <name type="synonym">South American air plant</name>
    <dbReference type="NCBI Taxonomy" id="63787"/>
    <lineage>
        <taxon>Eukaryota</taxon>
        <taxon>Viridiplantae</taxon>
        <taxon>Streptophyta</taxon>
        <taxon>Embryophyta</taxon>
        <taxon>Tracheophyta</taxon>
        <taxon>Spermatophyta</taxon>
        <taxon>Magnoliopsida</taxon>
        <taxon>eudicotyledons</taxon>
        <taxon>Gunneridae</taxon>
        <taxon>Pentapetalae</taxon>
        <taxon>Saxifragales</taxon>
        <taxon>Crassulaceae</taxon>
        <taxon>Kalanchoe</taxon>
    </lineage>
</organism>
<comment type="similarity">
    <text evidence="2">Belongs to the major facilitator superfamily. Sugar transporter (TC 2.A.1.1) family.</text>
</comment>
<evidence type="ECO:0000256" key="8">
    <source>
        <dbReference type="ARBA" id="ARBA00023136"/>
    </source>
</evidence>
<dbReference type="PANTHER" id="PTHR23500">
    <property type="entry name" value="SOLUTE CARRIER FAMILY 2, FACILITATED GLUCOSE TRANSPORTER"/>
    <property type="match status" value="1"/>
</dbReference>